<sequence length="116" mass="14367">MDFALPSRALPSRALQLINDYSKPVTRPNWRHSKPIITIYRLYERILLYNDYSFKNKYKQLYQRTLWSIADTEWYFTYEFIRFYGLNYYLEKGGKYNLNDDGIQYAIDYYIKYRMM</sequence>
<protein>
    <submittedName>
        <fullName evidence="1">Uncharacterized protein</fullName>
    </submittedName>
</protein>
<accession>A0A6C0JLC1</accession>
<reference evidence="1" key="1">
    <citation type="journal article" date="2020" name="Nature">
        <title>Giant virus diversity and host interactions through global metagenomics.</title>
        <authorList>
            <person name="Schulz F."/>
            <person name="Roux S."/>
            <person name="Paez-Espino D."/>
            <person name="Jungbluth S."/>
            <person name="Walsh D.A."/>
            <person name="Denef V.J."/>
            <person name="McMahon K.D."/>
            <person name="Konstantinidis K.T."/>
            <person name="Eloe-Fadrosh E.A."/>
            <person name="Kyrpides N.C."/>
            <person name="Woyke T."/>
        </authorList>
    </citation>
    <scope>NUCLEOTIDE SEQUENCE</scope>
    <source>
        <strain evidence="1">GVMAG-M-3300027736-24</strain>
    </source>
</reference>
<evidence type="ECO:0000313" key="1">
    <source>
        <dbReference type="EMBL" id="QHU05566.1"/>
    </source>
</evidence>
<dbReference type="AlphaFoldDB" id="A0A6C0JLC1"/>
<organism evidence="1">
    <name type="scientific">viral metagenome</name>
    <dbReference type="NCBI Taxonomy" id="1070528"/>
    <lineage>
        <taxon>unclassified sequences</taxon>
        <taxon>metagenomes</taxon>
        <taxon>organismal metagenomes</taxon>
    </lineage>
</organism>
<dbReference type="EMBL" id="MN740417">
    <property type="protein sequence ID" value="QHU05566.1"/>
    <property type="molecule type" value="Genomic_DNA"/>
</dbReference>
<name>A0A6C0JLC1_9ZZZZ</name>
<proteinExistence type="predicted"/>